<comment type="caution">
    <text evidence="3">The sequence shown here is derived from an EMBL/GenBank/DDBJ whole genome shotgun (WGS) entry which is preliminary data.</text>
</comment>
<feature type="domain" description="SIS" evidence="2">
    <location>
        <begin position="51"/>
        <end position="195"/>
    </location>
</feature>
<dbReference type="InterPro" id="IPR001347">
    <property type="entry name" value="SIS_dom"/>
</dbReference>
<dbReference type="GO" id="GO:0004360">
    <property type="term" value="F:glutamine-fructose-6-phosphate transaminase (isomerizing) activity"/>
    <property type="evidence" value="ECO:0007669"/>
    <property type="project" value="TreeGrafter"/>
</dbReference>
<dbReference type="EMBL" id="QSLJ01000001">
    <property type="protein sequence ID" value="RHF38605.1"/>
    <property type="molecule type" value="Genomic_DNA"/>
</dbReference>
<keyword evidence="1" id="KW-0677">Repeat</keyword>
<evidence type="ECO:0000256" key="1">
    <source>
        <dbReference type="ARBA" id="ARBA00022737"/>
    </source>
</evidence>
<dbReference type="Gene3D" id="3.40.50.10490">
    <property type="entry name" value="Glucose-6-phosphate isomerase like protein, domain 1"/>
    <property type="match status" value="2"/>
</dbReference>
<dbReference type="InterPro" id="IPR046348">
    <property type="entry name" value="SIS_dom_sf"/>
</dbReference>
<dbReference type="PANTHER" id="PTHR10937">
    <property type="entry name" value="GLUCOSAMINE--FRUCTOSE-6-PHOSPHATE AMINOTRANSFERASE, ISOMERIZING"/>
    <property type="match status" value="1"/>
</dbReference>
<organism evidence="3 4">
    <name type="scientific">Collinsella intestinalis</name>
    <dbReference type="NCBI Taxonomy" id="147207"/>
    <lineage>
        <taxon>Bacteria</taxon>
        <taxon>Bacillati</taxon>
        <taxon>Actinomycetota</taxon>
        <taxon>Coriobacteriia</taxon>
        <taxon>Coriobacteriales</taxon>
        <taxon>Coriobacteriaceae</taxon>
        <taxon>Collinsella</taxon>
    </lineage>
</organism>
<dbReference type="InterPro" id="IPR035466">
    <property type="entry name" value="GlmS/AgaS_SIS"/>
</dbReference>
<keyword evidence="4" id="KW-1185">Reference proteome</keyword>
<gene>
    <name evidence="3" type="ORF">DW682_02600</name>
</gene>
<dbReference type="AlphaFoldDB" id="A0A414NFT9"/>
<name>A0A414NFT9_9ACTN</name>
<dbReference type="SUPFAM" id="SSF53697">
    <property type="entry name" value="SIS domain"/>
    <property type="match status" value="1"/>
</dbReference>
<sequence length="398" mass="43840">MRVHLCAPRVPDIRGLRPMSNAKPTMETYIEMSPRVFEENLTRVDALVGGLVERYARRGLRDLRFVASGSSYNSCVAARPFAERVLGVRVDVFTPSRYLDELERLDVTASDAFEVFVSQSGCSTNIIEAVCAARSRGHETVALTGNVEADLRDEVDAIFEYGVGNETVGFVTMGVLTLMEFIALFSLATAEALGAIDGDGRSAWMGRLSEVPDMHREMQRRAHALMDADREVFLAPGHAFMCGAGAAYGIALEGALKWQETLKAPAIALEPEEYIHGPNMQLTPRSTAFFLDPCLAPGRTHEIYRATRAVTDHAYLLACYGIEDGDANAICLERDVEPEVAPFVLLPAVQVFAGRAMRELGCEPCHPLFDRFEKVVSCKTEDYEEICKEKLARAGFAE</sequence>
<dbReference type="CDD" id="cd05008">
    <property type="entry name" value="SIS_GlmS_GlmD_1"/>
    <property type="match status" value="1"/>
</dbReference>
<dbReference type="PROSITE" id="PS51464">
    <property type="entry name" value="SIS"/>
    <property type="match status" value="1"/>
</dbReference>
<proteinExistence type="predicted"/>
<dbReference type="GO" id="GO:0006487">
    <property type="term" value="P:protein N-linked glycosylation"/>
    <property type="evidence" value="ECO:0007669"/>
    <property type="project" value="TreeGrafter"/>
</dbReference>
<reference evidence="3 4" key="1">
    <citation type="submission" date="2018-08" db="EMBL/GenBank/DDBJ databases">
        <title>A genome reference for cultivated species of the human gut microbiota.</title>
        <authorList>
            <person name="Zou Y."/>
            <person name="Xue W."/>
            <person name="Luo G."/>
        </authorList>
    </citation>
    <scope>NUCLEOTIDE SEQUENCE [LARGE SCALE GENOMIC DNA]</scope>
    <source>
        <strain evidence="3 4">AM25-33</strain>
    </source>
</reference>
<dbReference type="GO" id="GO:0097367">
    <property type="term" value="F:carbohydrate derivative binding"/>
    <property type="evidence" value="ECO:0007669"/>
    <property type="project" value="InterPro"/>
</dbReference>
<dbReference type="PANTHER" id="PTHR10937:SF17">
    <property type="entry name" value="GLUCOSAMINE-FRUCTOSE-6-PHOSPHATE AMINOTRANSFERASE"/>
    <property type="match status" value="1"/>
</dbReference>
<accession>A0A414NFT9</accession>
<dbReference type="GO" id="GO:0006047">
    <property type="term" value="P:UDP-N-acetylglucosamine metabolic process"/>
    <property type="evidence" value="ECO:0007669"/>
    <property type="project" value="TreeGrafter"/>
</dbReference>
<dbReference type="Proteomes" id="UP000283983">
    <property type="component" value="Unassembled WGS sequence"/>
</dbReference>
<evidence type="ECO:0000313" key="4">
    <source>
        <dbReference type="Proteomes" id="UP000283983"/>
    </source>
</evidence>
<dbReference type="Pfam" id="PF01380">
    <property type="entry name" value="SIS"/>
    <property type="match status" value="1"/>
</dbReference>
<dbReference type="InParanoid" id="A0A414NFT9"/>
<evidence type="ECO:0000259" key="2">
    <source>
        <dbReference type="PROSITE" id="PS51464"/>
    </source>
</evidence>
<dbReference type="GO" id="GO:0006002">
    <property type="term" value="P:fructose 6-phosphate metabolic process"/>
    <property type="evidence" value="ECO:0007669"/>
    <property type="project" value="TreeGrafter"/>
</dbReference>
<protein>
    <submittedName>
        <fullName evidence="3">SIS domain-containing protein</fullName>
    </submittedName>
</protein>
<evidence type="ECO:0000313" key="3">
    <source>
        <dbReference type="EMBL" id="RHF38605.1"/>
    </source>
</evidence>